<dbReference type="Proteomes" id="UP000001208">
    <property type="component" value="Chromosome"/>
</dbReference>
<evidence type="ECO:0000313" key="1">
    <source>
        <dbReference type="EMBL" id="ACF14633.1"/>
    </source>
</evidence>
<reference evidence="1 2" key="1">
    <citation type="submission" date="2008-06" db="EMBL/GenBank/DDBJ databases">
        <title>Complete sequence of Chloroherpeton thalassium ATCC 35110.</title>
        <authorList>
            <consortium name="US DOE Joint Genome Institute"/>
            <person name="Lucas S."/>
            <person name="Copeland A."/>
            <person name="Lapidus A."/>
            <person name="Glavina del Rio T."/>
            <person name="Dalin E."/>
            <person name="Tice H."/>
            <person name="Bruce D."/>
            <person name="Goodwin L."/>
            <person name="Pitluck S."/>
            <person name="Schmutz J."/>
            <person name="Larimer F."/>
            <person name="Land M."/>
            <person name="Hauser L."/>
            <person name="Kyrpides N."/>
            <person name="Mikhailova N."/>
            <person name="Liu Z."/>
            <person name="Li T."/>
            <person name="Zhao F."/>
            <person name="Overmann J."/>
            <person name="Bryant D.A."/>
            <person name="Richardson P."/>
        </authorList>
    </citation>
    <scope>NUCLEOTIDE SEQUENCE [LARGE SCALE GENOMIC DNA]</scope>
    <source>
        <strain evidence="2">ATCC 35110 / GB-78</strain>
    </source>
</reference>
<protein>
    <submittedName>
        <fullName evidence="1">Response regulator receiver protein</fullName>
    </submittedName>
</protein>
<gene>
    <name evidence="1" type="ordered locus">Ctha_2182</name>
</gene>
<keyword evidence="2" id="KW-1185">Reference proteome</keyword>
<dbReference type="eggNOG" id="COG2197">
    <property type="taxonomic scope" value="Bacteria"/>
</dbReference>
<dbReference type="RefSeq" id="WP_012500716.1">
    <property type="nucleotide sequence ID" value="NC_011026.1"/>
</dbReference>
<evidence type="ECO:0000313" key="2">
    <source>
        <dbReference type="Proteomes" id="UP000001208"/>
    </source>
</evidence>
<dbReference type="STRING" id="517418.Ctha_2182"/>
<proteinExistence type="predicted"/>
<dbReference type="EMBL" id="CP001100">
    <property type="protein sequence ID" value="ACF14633.1"/>
    <property type="molecule type" value="Genomic_DNA"/>
</dbReference>
<organism evidence="1 2">
    <name type="scientific">Chloroherpeton thalassium (strain ATCC 35110 / GB-78)</name>
    <dbReference type="NCBI Taxonomy" id="517418"/>
    <lineage>
        <taxon>Bacteria</taxon>
        <taxon>Pseudomonadati</taxon>
        <taxon>Chlorobiota</taxon>
        <taxon>Chlorobiia</taxon>
        <taxon>Chlorobiales</taxon>
        <taxon>Chloroherpetonaceae</taxon>
        <taxon>Chloroherpeton</taxon>
    </lineage>
</organism>
<accession>B3QVX9</accession>
<dbReference type="HOGENOM" id="CLU_1709988_0_0_10"/>
<name>B3QVX9_CHLT3</name>
<sequence>MNRRILLVFEKEPQHISAFREWLQLGQEDYDVEHISMEEAFLQRVNDFFPASCFVLLSLDSISPAHRQSFLQRVRASGSVAKLVLLVAPELEDEAIDMVGAFADDYVLTDSPKRLRLLLKQVQEKIPSCKMRCQSFNLLKMGLAPFLMAQMRR</sequence>
<dbReference type="KEGG" id="cts:Ctha_2182"/>
<dbReference type="AlphaFoldDB" id="B3QVX9"/>